<evidence type="ECO:0000313" key="3">
    <source>
        <dbReference type="EMBL" id="GAA2244010.1"/>
    </source>
</evidence>
<dbReference type="Gene3D" id="3.40.50.620">
    <property type="entry name" value="HUPs"/>
    <property type="match status" value="1"/>
</dbReference>
<dbReference type="CDD" id="cd00293">
    <property type="entry name" value="USP-like"/>
    <property type="match status" value="1"/>
</dbReference>
<evidence type="ECO:0000259" key="2">
    <source>
        <dbReference type="Pfam" id="PF00582"/>
    </source>
</evidence>
<dbReference type="InterPro" id="IPR006016">
    <property type="entry name" value="UspA"/>
</dbReference>
<protein>
    <submittedName>
        <fullName evidence="3">Universal stress protein</fullName>
    </submittedName>
</protein>
<gene>
    <name evidence="3" type="ORF">GCM10010430_27180</name>
</gene>
<feature type="domain" description="UspA" evidence="2">
    <location>
        <begin position="9"/>
        <end position="143"/>
    </location>
</feature>
<comment type="caution">
    <text evidence="3">The sequence shown here is derived from an EMBL/GenBank/DDBJ whole genome shotgun (WGS) entry which is preliminary data.</text>
</comment>
<reference evidence="3 4" key="1">
    <citation type="journal article" date="2019" name="Int. J. Syst. Evol. Microbiol.">
        <title>The Global Catalogue of Microorganisms (GCM) 10K type strain sequencing project: providing services to taxonomists for standard genome sequencing and annotation.</title>
        <authorList>
            <consortium name="The Broad Institute Genomics Platform"/>
            <consortium name="The Broad Institute Genome Sequencing Center for Infectious Disease"/>
            <person name="Wu L."/>
            <person name="Ma J."/>
        </authorList>
    </citation>
    <scope>NUCLEOTIDE SEQUENCE [LARGE SCALE GENOMIC DNA]</scope>
    <source>
        <strain evidence="3 4">JCM 7356</strain>
    </source>
</reference>
<proteinExistence type="inferred from homology"/>
<dbReference type="Pfam" id="PF00582">
    <property type="entry name" value="Usp"/>
    <property type="match status" value="1"/>
</dbReference>
<dbReference type="InterPro" id="IPR014729">
    <property type="entry name" value="Rossmann-like_a/b/a_fold"/>
</dbReference>
<dbReference type="PANTHER" id="PTHR31964">
    <property type="entry name" value="ADENINE NUCLEOTIDE ALPHA HYDROLASES-LIKE SUPERFAMILY PROTEIN"/>
    <property type="match status" value="1"/>
</dbReference>
<comment type="similarity">
    <text evidence="1">Belongs to the universal stress protein A family.</text>
</comment>
<sequence length="156" mass="16369">MGGTVGSEHRIVVGVDGSELSKQALRWAIEQARLTGAVVDAVIAWIYPTVYGWAMTKRDPQLDHTAEKVLSDTVEDVAGPEPQVEIRQSSVPGNATEVLLERSRGADLLVLGSRGLGGFAGALLGSVSRHCVQHATCPVVVVPGVQGREPASALHA</sequence>
<dbReference type="InterPro" id="IPR006015">
    <property type="entry name" value="Universal_stress_UspA"/>
</dbReference>
<evidence type="ECO:0000256" key="1">
    <source>
        <dbReference type="ARBA" id="ARBA00008791"/>
    </source>
</evidence>
<dbReference type="EMBL" id="BAAATR010000010">
    <property type="protein sequence ID" value="GAA2244010.1"/>
    <property type="molecule type" value="Genomic_DNA"/>
</dbReference>
<dbReference type="RefSeq" id="WP_344636591.1">
    <property type="nucleotide sequence ID" value="NZ_BAAATR010000010.1"/>
</dbReference>
<keyword evidence="4" id="KW-1185">Reference proteome</keyword>
<name>A0ABN3DY18_9ACTN</name>
<dbReference type="PANTHER" id="PTHR31964:SF113">
    <property type="entry name" value="USPA DOMAIN-CONTAINING PROTEIN"/>
    <property type="match status" value="1"/>
</dbReference>
<organism evidence="3 4">
    <name type="scientific">Kitasatospora cystarginea</name>
    <dbReference type="NCBI Taxonomy" id="58350"/>
    <lineage>
        <taxon>Bacteria</taxon>
        <taxon>Bacillati</taxon>
        <taxon>Actinomycetota</taxon>
        <taxon>Actinomycetes</taxon>
        <taxon>Kitasatosporales</taxon>
        <taxon>Streptomycetaceae</taxon>
        <taxon>Kitasatospora</taxon>
    </lineage>
</organism>
<accession>A0ABN3DY18</accession>
<dbReference type="SUPFAM" id="SSF52402">
    <property type="entry name" value="Adenine nucleotide alpha hydrolases-like"/>
    <property type="match status" value="1"/>
</dbReference>
<dbReference type="PRINTS" id="PR01438">
    <property type="entry name" value="UNVRSLSTRESS"/>
</dbReference>
<dbReference type="Proteomes" id="UP001500305">
    <property type="component" value="Unassembled WGS sequence"/>
</dbReference>
<evidence type="ECO:0000313" key="4">
    <source>
        <dbReference type="Proteomes" id="UP001500305"/>
    </source>
</evidence>